<dbReference type="PROSITE" id="PS51186">
    <property type="entry name" value="GNAT"/>
    <property type="match status" value="1"/>
</dbReference>
<dbReference type="Gene3D" id="3.40.630.30">
    <property type="match status" value="1"/>
</dbReference>
<proteinExistence type="predicted"/>
<dbReference type="InterPro" id="IPR050832">
    <property type="entry name" value="Bact_Acetyltransf"/>
</dbReference>
<dbReference type="PANTHER" id="PTHR43877">
    <property type="entry name" value="AMINOALKYLPHOSPHONATE N-ACETYLTRANSFERASE-RELATED-RELATED"/>
    <property type="match status" value="1"/>
</dbReference>
<protein>
    <submittedName>
        <fullName evidence="4">Acetyltransferase (GNAT) domain-containing protein</fullName>
    </submittedName>
</protein>
<keyword evidence="1 4" id="KW-0808">Transferase</keyword>
<evidence type="ECO:0000256" key="1">
    <source>
        <dbReference type="ARBA" id="ARBA00022679"/>
    </source>
</evidence>
<dbReference type="OrthoDB" id="9789081at2"/>
<dbReference type="InterPro" id="IPR016181">
    <property type="entry name" value="Acyl_CoA_acyltransferase"/>
</dbReference>
<dbReference type="Proteomes" id="UP000199379">
    <property type="component" value="Unassembled WGS sequence"/>
</dbReference>
<dbReference type="AlphaFoldDB" id="A0A1H7BQJ2"/>
<dbReference type="SUPFAM" id="SSF55729">
    <property type="entry name" value="Acyl-CoA N-acyltransferases (Nat)"/>
    <property type="match status" value="1"/>
</dbReference>
<evidence type="ECO:0000259" key="3">
    <source>
        <dbReference type="PROSITE" id="PS51186"/>
    </source>
</evidence>
<accession>A0A1H7BQJ2</accession>
<name>A0A1H7BQJ2_9RHOB</name>
<reference evidence="4 5" key="1">
    <citation type="submission" date="2016-10" db="EMBL/GenBank/DDBJ databases">
        <authorList>
            <person name="de Groot N.N."/>
        </authorList>
    </citation>
    <scope>NUCLEOTIDE SEQUENCE [LARGE SCALE GENOMIC DNA]</scope>
    <source>
        <strain evidence="4 5">DSM 29340</strain>
    </source>
</reference>
<dbReference type="GO" id="GO:0016747">
    <property type="term" value="F:acyltransferase activity, transferring groups other than amino-acyl groups"/>
    <property type="evidence" value="ECO:0007669"/>
    <property type="project" value="InterPro"/>
</dbReference>
<gene>
    <name evidence="4" type="ORF">SAMN05444007_10734</name>
</gene>
<dbReference type="EMBL" id="FNYD01000007">
    <property type="protein sequence ID" value="SEJ76560.1"/>
    <property type="molecule type" value="Genomic_DNA"/>
</dbReference>
<dbReference type="CDD" id="cd04301">
    <property type="entry name" value="NAT_SF"/>
    <property type="match status" value="1"/>
</dbReference>
<evidence type="ECO:0000313" key="4">
    <source>
        <dbReference type="EMBL" id="SEJ76560.1"/>
    </source>
</evidence>
<evidence type="ECO:0000313" key="5">
    <source>
        <dbReference type="Proteomes" id="UP000199379"/>
    </source>
</evidence>
<keyword evidence="5" id="KW-1185">Reference proteome</keyword>
<evidence type="ECO:0000256" key="2">
    <source>
        <dbReference type="ARBA" id="ARBA00023315"/>
    </source>
</evidence>
<organism evidence="4 5">
    <name type="scientific">Cribrihabitans marinus</name>
    <dbReference type="NCBI Taxonomy" id="1227549"/>
    <lineage>
        <taxon>Bacteria</taxon>
        <taxon>Pseudomonadati</taxon>
        <taxon>Pseudomonadota</taxon>
        <taxon>Alphaproteobacteria</taxon>
        <taxon>Rhodobacterales</taxon>
        <taxon>Paracoccaceae</taxon>
        <taxon>Cribrihabitans</taxon>
    </lineage>
</organism>
<dbReference type="RefSeq" id="WP_092367341.1">
    <property type="nucleotide sequence ID" value="NZ_BMGV01000007.1"/>
</dbReference>
<dbReference type="Pfam" id="PF13673">
    <property type="entry name" value="Acetyltransf_10"/>
    <property type="match status" value="1"/>
</dbReference>
<sequence>MRNKRGISQAFSAPAAGLIIRQADVSDVFDMSRVLVSSIRELCASDHGGDPAVQDSWTANKTPERLRDWFTGGHEIWLAVLDGRTSGVGAVAPEGEVSVLYVAPGSARRGIGRQLLARLERELVQSGHAEARLVSTRTARPFYLSQGWHDAGAPELAFGLPGYPMRKSLHPRR</sequence>
<dbReference type="InterPro" id="IPR000182">
    <property type="entry name" value="GNAT_dom"/>
</dbReference>
<dbReference type="STRING" id="1227549.SAMN05444007_10734"/>
<feature type="domain" description="N-acetyltransferase" evidence="3">
    <location>
        <begin position="18"/>
        <end position="170"/>
    </location>
</feature>
<keyword evidence="2" id="KW-0012">Acyltransferase</keyword>